<evidence type="ECO:0000256" key="1">
    <source>
        <dbReference type="SAM" id="Phobius"/>
    </source>
</evidence>
<keyword evidence="1" id="KW-0812">Transmembrane</keyword>
<reference evidence="2" key="1">
    <citation type="submission" date="2018-10" db="EMBL/GenBank/DDBJ databases">
        <authorList>
            <person name="Aoki K."/>
        </authorList>
    </citation>
    <scope>NUCLEOTIDE SEQUENCE</scope>
</reference>
<keyword evidence="1" id="KW-1133">Transmembrane helix</keyword>
<evidence type="ECO:0000313" key="2">
    <source>
        <dbReference type="EMBL" id="VAY87612.1"/>
    </source>
</evidence>
<organism evidence="2">
    <name type="scientific">hydrothermal vent metagenome</name>
    <dbReference type="NCBI Taxonomy" id="652676"/>
    <lineage>
        <taxon>unclassified sequences</taxon>
        <taxon>metagenomes</taxon>
        <taxon>ecological metagenomes</taxon>
    </lineage>
</organism>
<sequence length="221" mass="26496">MLKFRYFFNQLSIRDKILLFLMVPLLLFLLLFVFEKYIFNTNDKKIIEEIKLLKRSIKQIKNDKHKINQVATIQYIEQVAEKLNIQILDIKISNKSFNIHTIAKYNDTMNFIFNLEENMNIKQLTLTNDKKITMHGIFHIKTFRYGKKLRQLRYLPNPFRNNVQHRLSKFALNAIIQSNVSINGKWYTINDKIGKYSIKAIYSSYVELIYKNKIMRLSLPH</sequence>
<dbReference type="AlphaFoldDB" id="A0A3B1DT91"/>
<protein>
    <submittedName>
        <fullName evidence="2">Uncharacterized protein</fullName>
    </submittedName>
</protein>
<proteinExistence type="predicted"/>
<gene>
    <name evidence="2" type="ORF">MNB_ARC-1_505</name>
</gene>
<accession>A0A3B1DT91</accession>
<feature type="transmembrane region" description="Helical" evidence="1">
    <location>
        <begin position="17"/>
        <end position="34"/>
    </location>
</feature>
<name>A0A3B1DT91_9ZZZZ</name>
<keyword evidence="1" id="KW-0472">Membrane</keyword>
<dbReference type="EMBL" id="UOYO01000026">
    <property type="protein sequence ID" value="VAY87612.1"/>
    <property type="molecule type" value="Genomic_DNA"/>
</dbReference>